<feature type="signal peptide" evidence="2">
    <location>
        <begin position="1"/>
        <end position="40"/>
    </location>
</feature>
<dbReference type="HOGENOM" id="CLU_931713_0_0_1"/>
<dbReference type="Proteomes" id="UP000017836">
    <property type="component" value="Unassembled WGS sequence"/>
</dbReference>
<evidence type="ECO:0000256" key="1">
    <source>
        <dbReference type="SAM" id="MobiDB-lite"/>
    </source>
</evidence>
<evidence type="ECO:0000256" key="2">
    <source>
        <dbReference type="SAM" id="SignalP"/>
    </source>
</evidence>
<dbReference type="AlphaFoldDB" id="W1NKJ7"/>
<protein>
    <submittedName>
        <fullName evidence="3">Uncharacterized protein</fullName>
    </submittedName>
</protein>
<feature type="compositionally biased region" description="Gly residues" evidence="1">
    <location>
        <begin position="121"/>
        <end position="134"/>
    </location>
</feature>
<accession>W1NKJ7</accession>
<keyword evidence="4" id="KW-1185">Reference proteome</keyword>
<feature type="chain" id="PRO_5004806738" evidence="2">
    <location>
        <begin position="41"/>
        <end position="299"/>
    </location>
</feature>
<name>W1NKJ7_AMBTC</name>
<keyword evidence="2" id="KW-0732">Signal</keyword>
<evidence type="ECO:0000313" key="4">
    <source>
        <dbReference type="Proteomes" id="UP000017836"/>
    </source>
</evidence>
<sequence>MRVAMECIARQWGSHQNKASNTMGRWFIALLSIILQLTLSSVSHGSTNATSKAAMHVFDERSAHSDSTLDVEHAMHGSDYEGFQFNKPLRVRNNTESTVNEEEAGKQEESVSSLETLSIDGGRGNSGMGGGGGGGGVGWWGWWRRRRRRQRHVVVEEEVVVEVEEEEEVVEEGEEVEEGEDMVVEEEEEVVVVEEEEEMEVEVGEEAVVEEGEGEEEEGVVVEVEEEEAVMVDMDGDGGEEEEVVEEEEEEEEVVEEEEEEEEEVVVVDGVGVVAHQRATLGVNLDIRGREAKGMDYTR</sequence>
<feature type="region of interest" description="Disordered" evidence="1">
    <location>
        <begin position="232"/>
        <end position="266"/>
    </location>
</feature>
<feature type="region of interest" description="Disordered" evidence="1">
    <location>
        <begin position="94"/>
        <end position="134"/>
    </location>
</feature>
<organism evidence="3 4">
    <name type="scientific">Amborella trichopoda</name>
    <dbReference type="NCBI Taxonomy" id="13333"/>
    <lineage>
        <taxon>Eukaryota</taxon>
        <taxon>Viridiplantae</taxon>
        <taxon>Streptophyta</taxon>
        <taxon>Embryophyta</taxon>
        <taxon>Tracheophyta</taxon>
        <taxon>Spermatophyta</taxon>
        <taxon>Magnoliopsida</taxon>
        <taxon>Amborellales</taxon>
        <taxon>Amborellaceae</taxon>
        <taxon>Amborella</taxon>
    </lineage>
</organism>
<gene>
    <name evidence="3" type="ORF">AMTR_s00001p00212120</name>
</gene>
<dbReference type="Gramene" id="ERM96342">
    <property type="protein sequence ID" value="ERM96342"/>
    <property type="gene ID" value="AMTR_s00001p00212120"/>
</dbReference>
<dbReference type="EMBL" id="KI397142">
    <property type="protein sequence ID" value="ERM96342.1"/>
    <property type="molecule type" value="Genomic_DNA"/>
</dbReference>
<evidence type="ECO:0000313" key="3">
    <source>
        <dbReference type="EMBL" id="ERM96342.1"/>
    </source>
</evidence>
<reference evidence="4" key="1">
    <citation type="journal article" date="2013" name="Science">
        <title>The Amborella genome and the evolution of flowering plants.</title>
        <authorList>
            <consortium name="Amborella Genome Project"/>
        </authorList>
    </citation>
    <scope>NUCLEOTIDE SEQUENCE [LARGE SCALE GENOMIC DNA]</scope>
</reference>
<proteinExistence type="predicted"/>